<dbReference type="GO" id="GO:1990112">
    <property type="term" value="C:RQC complex"/>
    <property type="evidence" value="ECO:0007669"/>
    <property type="project" value="TreeGrafter"/>
</dbReference>
<dbReference type="FunFam" id="2.30.310.10:FF:000004">
    <property type="entry name" value="Fibronectin-binding protein A"/>
    <property type="match status" value="1"/>
</dbReference>
<dbReference type="InterPro" id="IPR043682">
    <property type="entry name" value="RqcH_bacterial"/>
</dbReference>
<sequence length="584" mass="65929">MPFDAFFLSAAVAELRPQLLGARIDKIQMPVRDQVVFQFRGPGGAGRLLLSASPGSPRLHLTTAPLQNPAQPPMFCMLLRKHLSGGRITAVTQPPMERLVDLTLECTDEMGEKAEKHLIVEMMGRGANLVLTSGDGHILDCMRRIDFEMSDKRQVLPGLLYHLPPVPDKRDPLADSLASITEALTTLEGEKRLEKWLLERYRGLSPLICRELAYRLLGETDAQLGPLSLERREALAGQVFEALQALPQNPQPVLLKKEGRDWDFTFHPVAQYGSYVENEAFPSFSALLDGFYARRDHAERMRLRTHSLHKTIGNLRDRTARKLENQRQEITAAADRERLRQLGDIVTANLHAMTRGQARLTAVDFYDPEMREIDIPLSPQLSPQQNAAKFYKDYNRAKTAQRVLTEQIAKGEVELQYLNSILDELDRAETEQDVLEIRAELVAGGYVRDTDKKKKMKLAPTKPWEFRSSEGYLIRVGRNNRQNDQLTLKDSQKGDLWLHVQKLHGSHVVIACGGQKPSDETITEAAMLAVWYSQARESQNVAVDVTPVKQLKKPVGGKPGMVIYHEYRTVYVTPDPKLPEKLKA</sequence>
<organism evidence="7 8">
    <name type="scientific">Candidatus Avoscillospira stercorigallinarum</name>
    <dbReference type="NCBI Taxonomy" id="2840708"/>
    <lineage>
        <taxon>Bacteria</taxon>
        <taxon>Bacillati</taxon>
        <taxon>Bacillota</taxon>
        <taxon>Clostridia</taxon>
        <taxon>Eubacteriales</taxon>
        <taxon>Oscillospiraceae</taxon>
        <taxon>Oscillospiraceae incertae sedis</taxon>
        <taxon>Candidatus Avoscillospira</taxon>
    </lineage>
</organism>
<dbReference type="GO" id="GO:0000049">
    <property type="term" value="F:tRNA binding"/>
    <property type="evidence" value="ECO:0007669"/>
    <property type="project" value="UniProtKB-UniRule"/>
</dbReference>
<dbReference type="GO" id="GO:0043023">
    <property type="term" value="F:ribosomal large subunit binding"/>
    <property type="evidence" value="ECO:0007669"/>
    <property type="project" value="UniProtKB-UniRule"/>
</dbReference>
<comment type="subunit">
    <text evidence="5">Associates with stalled 50S ribosomal subunits. Binds to RqcP.</text>
</comment>
<dbReference type="Proteomes" id="UP000886874">
    <property type="component" value="Unassembled WGS sequence"/>
</dbReference>
<comment type="caution">
    <text evidence="7">The sequence shown here is derived from an EMBL/GenBank/DDBJ whole genome shotgun (WGS) entry which is preliminary data.</text>
</comment>
<reference evidence="7" key="1">
    <citation type="submission" date="2020-10" db="EMBL/GenBank/DDBJ databases">
        <authorList>
            <person name="Gilroy R."/>
        </authorList>
    </citation>
    <scope>NUCLEOTIDE SEQUENCE</scope>
    <source>
        <strain evidence="7">ChiSjej2B20-13462</strain>
    </source>
</reference>
<evidence type="ECO:0000256" key="2">
    <source>
        <dbReference type="ARBA" id="ARBA00022730"/>
    </source>
</evidence>
<keyword evidence="4 5" id="KW-0648">Protein biosynthesis</keyword>
<dbReference type="InterPro" id="IPR008532">
    <property type="entry name" value="NFACT_RNA-bd"/>
</dbReference>
<dbReference type="GO" id="GO:0019843">
    <property type="term" value="F:rRNA binding"/>
    <property type="evidence" value="ECO:0007669"/>
    <property type="project" value="UniProtKB-UniRule"/>
</dbReference>
<evidence type="ECO:0000256" key="1">
    <source>
        <dbReference type="ARBA" id="ARBA00022555"/>
    </source>
</evidence>
<dbReference type="GO" id="GO:0072344">
    <property type="term" value="P:rescue of stalled ribosome"/>
    <property type="evidence" value="ECO:0007669"/>
    <property type="project" value="UniProtKB-UniRule"/>
</dbReference>
<name>A0A9D1CP75_9FIRM</name>
<keyword evidence="3 5" id="KW-0694">RNA-binding</keyword>
<keyword evidence="2 5" id="KW-0699">rRNA-binding</keyword>
<evidence type="ECO:0000259" key="6">
    <source>
        <dbReference type="Pfam" id="PF05670"/>
    </source>
</evidence>
<feature type="domain" description="NFACT RNA-binding" evidence="6">
    <location>
        <begin position="464"/>
        <end position="554"/>
    </location>
</feature>
<dbReference type="HAMAP" id="MF_00844_B">
    <property type="entry name" value="RqcH_B"/>
    <property type="match status" value="1"/>
</dbReference>
<comment type="function">
    <text evidence="5">Key component of the ribosome quality control system (RQC), a ribosome-associated complex that mediates the extraction of incompletely synthesized nascent chains from stalled ribosomes and their subsequent degradation. RqcH recruits Ala-charged tRNA, and with RqcP directs the elongation of stalled nascent chains on 50S ribosomal subunits, leading to non-templated C-terminal alanine extensions (Ala tail). The Ala tail promotes nascent chain degradation. May add between 1 and at least 8 Ala residues. Binds to stalled 50S ribosomal subunits.</text>
</comment>
<gene>
    <name evidence="5" type="primary">rqcH</name>
    <name evidence="7" type="ORF">IAA67_09520</name>
</gene>
<dbReference type="Pfam" id="PF05670">
    <property type="entry name" value="NFACT-R_1"/>
    <property type="match status" value="1"/>
</dbReference>
<dbReference type="PANTHER" id="PTHR15239">
    <property type="entry name" value="NUCLEAR EXPORT MEDIATOR FACTOR NEMF"/>
    <property type="match status" value="1"/>
</dbReference>
<dbReference type="Pfam" id="PF05833">
    <property type="entry name" value="NFACT_N"/>
    <property type="match status" value="1"/>
</dbReference>
<evidence type="ECO:0000256" key="4">
    <source>
        <dbReference type="ARBA" id="ARBA00022917"/>
    </source>
</evidence>
<protein>
    <recommendedName>
        <fullName evidence="5">Rqc2 homolog RqcH</fullName>
        <shortName evidence="5">RqcH</shortName>
    </recommendedName>
</protein>
<evidence type="ECO:0000256" key="3">
    <source>
        <dbReference type="ARBA" id="ARBA00022884"/>
    </source>
</evidence>
<evidence type="ECO:0000313" key="7">
    <source>
        <dbReference type="EMBL" id="HIQ70551.1"/>
    </source>
</evidence>
<accession>A0A9D1CP75</accession>
<dbReference type="EMBL" id="DVFN01000137">
    <property type="protein sequence ID" value="HIQ70551.1"/>
    <property type="molecule type" value="Genomic_DNA"/>
</dbReference>
<dbReference type="InterPro" id="IPR051608">
    <property type="entry name" value="RQC_Subunit_NEMF"/>
</dbReference>
<evidence type="ECO:0000256" key="5">
    <source>
        <dbReference type="HAMAP-Rule" id="MF_00844"/>
    </source>
</evidence>
<reference evidence="7" key="2">
    <citation type="journal article" date="2021" name="PeerJ">
        <title>Extensive microbial diversity within the chicken gut microbiome revealed by metagenomics and culture.</title>
        <authorList>
            <person name="Gilroy R."/>
            <person name="Ravi A."/>
            <person name="Getino M."/>
            <person name="Pursley I."/>
            <person name="Horton D.L."/>
            <person name="Alikhan N.F."/>
            <person name="Baker D."/>
            <person name="Gharbi K."/>
            <person name="Hall N."/>
            <person name="Watson M."/>
            <person name="Adriaenssens E.M."/>
            <person name="Foster-Nyarko E."/>
            <person name="Jarju S."/>
            <person name="Secka A."/>
            <person name="Antonio M."/>
            <person name="Oren A."/>
            <person name="Chaudhuri R.R."/>
            <person name="La Ragione R."/>
            <person name="Hildebrand F."/>
            <person name="Pallen M.J."/>
        </authorList>
    </citation>
    <scope>NUCLEOTIDE SEQUENCE</scope>
    <source>
        <strain evidence="7">ChiSjej2B20-13462</strain>
    </source>
</reference>
<dbReference type="PANTHER" id="PTHR15239:SF6">
    <property type="entry name" value="RIBOSOME QUALITY CONTROL COMPLEX SUBUNIT NEMF"/>
    <property type="match status" value="1"/>
</dbReference>
<dbReference type="Gene3D" id="2.30.310.10">
    <property type="entry name" value="ibrinogen binding protein from staphylococcus aureus domain"/>
    <property type="match status" value="1"/>
</dbReference>
<keyword evidence="1 5" id="KW-0820">tRNA-binding</keyword>
<dbReference type="AlphaFoldDB" id="A0A9D1CP75"/>
<dbReference type="Gene3D" id="1.10.8.50">
    <property type="match status" value="1"/>
</dbReference>
<comment type="similarity">
    <text evidence="5">Belongs to the NEMF family.</text>
</comment>
<evidence type="ECO:0000313" key="8">
    <source>
        <dbReference type="Proteomes" id="UP000886874"/>
    </source>
</evidence>
<proteinExistence type="inferred from homology"/>